<keyword evidence="6" id="KW-0653">Protein transport</keyword>
<evidence type="ECO:0000256" key="7">
    <source>
        <dbReference type="ARBA" id="ARBA00023006"/>
    </source>
</evidence>
<evidence type="ECO:0000313" key="9">
    <source>
        <dbReference type="EMBL" id="CAI2377246.1"/>
    </source>
</evidence>
<keyword evidence="5" id="KW-0833">Ubl conjugation pathway</keyword>
<evidence type="ECO:0008006" key="11">
    <source>
        <dbReference type="Google" id="ProtNLM"/>
    </source>
</evidence>
<evidence type="ECO:0000256" key="2">
    <source>
        <dbReference type="ARBA" id="ARBA00007683"/>
    </source>
</evidence>
<evidence type="ECO:0000256" key="5">
    <source>
        <dbReference type="ARBA" id="ARBA00022786"/>
    </source>
</evidence>
<dbReference type="Pfam" id="PF03987">
    <property type="entry name" value="Autophagy_act_C"/>
    <property type="match status" value="1"/>
</dbReference>
<dbReference type="GO" id="GO:0000407">
    <property type="term" value="C:phagophore assembly site"/>
    <property type="evidence" value="ECO:0007669"/>
    <property type="project" value="TreeGrafter"/>
</dbReference>
<evidence type="ECO:0000256" key="1">
    <source>
        <dbReference type="ARBA" id="ARBA00004496"/>
    </source>
</evidence>
<dbReference type="GO" id="GO:0000422">
    <property type="term" value="P:autophagy of mitochondrion"/>
    <property type="evidence" value="ECO:0007669"/>
    <property type="project" value="TreeGrafter"/>
</dbReference>
<dbReference type="EMBL" id="CAMPGE010018876">
    <property type="protein sequence ID" value="CAI2377246.1"/>
    <property type="molecule type" value="Genomic_DNA"/>
</dbReference>
<reference evidence="9" key="1">
    <citation type="submission" date="2023-07" db="EMBL/GenBank/DDBJ databases">
        <authorList>
            <consortium name="AG Swart"/>
            <person name="Singh M."/>
            <person name="Singh A."/>
            <person name="Seah K."/>
            <person name="Emmerich C."/>
        </authorList>
    </citation>
    <scope>NUCLEOTIDE SEQUENCE</scope>
    <source>
        <strain evidence="9">DP1</strain>
    </source>
</reference>
<dbReference type="GO" id="GO:0061723">
    <property type="term" value="P:glycophagy"/>
    <property type="evidence" value="ECO:0007669"/>
    <property type="project" value="TreeGrafter"/>
</dbReference>
<dbReference type="PANTHER" id="PTHR12866:SF2">
    <property type="entry name" value="UBIQUITIN-LIKE-CONJUGATING ENZYME ATG3"/>
    <property type="match status" value="1"/>
</dbReference>
<dbReference type="GO" id="GO:0019776">
    <property type="term" value="F:Atg8-family ligase activity"/>
    <property type="evidence" value="ECO:0007669"/>
    <property type="project" value="TreeGrafter"/>
</dbReference>
<organism evidence="9 10">
    <name type="scientific">Euplotes crassus</name>
    <dbReference type="NCBI Taxonomy" id="5936"/>
    <lineage>
        <taxon>Eukaryota</taxon>
        <taxon>Sar</taxon>
        <taxon>Alveolata</taxon>
        <taxon>Ciliophora</taxon>
        <taxon>Intramacronucleata</taxon>
        <taxon>Spirotrichea</taxon>
        <taxon>Hypotrichia</taxon>
        <taxon>Euplotida</taxon>
        <taxon>Euplotidae</taxon>
        <taxon>Moneuplotes</taxon>
    </lineage>
</organism>
<accession>A0AAD1XQL7</accession>
<proteinExistence type="inferred from homology"/>
<feature type="compositionally biased region" description="Acidic residues" evidence="8">
    <location>
        <begin position="128"/>
        <end position="149"/>
    </location>
</feature>
<dbReference type="InterPro" id="IPR007135">
    <property type="entry name" value="Atg3/Atg10"/>
</dbReference>
<dbReference type="AlphaFoldDB" id="A0AAD1XQL7"/>
<keyword evidence="10" id="KW-1185">Reference proteome</keyword>
<comment type="subcellular location">
    <subcellularLocation>
        <location evidence="1">Cytoplasm</location>
    </subcellularLocation>
</comment>
<keyword evidence="4" id="KW-0963">Cytoplasm</keyword>
<comment type="similarity">
    <text evidence="2">Belongs to the ATG3 family.</text>
</comment>
<dbReference type="GO" id="GO:0000045">
    <property type="term" value="P:autophagosome assembly"/>
    <property type="evidence" value="ECO:0007669"/>
    <property type="project" value="TreeGrafter"/>
</dbReference>
<dbReference type="GO" id="GO:0044804">
    <property type="term" value="P:nucleophagy"/>
    <property type="evidence" value="ECO:0007669"/>
    <property type="project" value="TreeGrafter"/>
</dbReference>
<sequence length="287" mass="33407">MHKIKNEINKAYRSVAEKMMGEMSESTFLTKGQLTPDEFVLAGDTLVDKCPTWSWEAGSESKRNPSLPDDKQFLIIHDVPSRMRAKDLIDEDKNQINEIEDEDGWVIAEQKEKTEIEDIDKEEIKKEEEDEIVDIDDECDSDDDDDDDNILAKKDDEDEKKEDDEDGVVRCRRYNISLTYDKYYATPRLWLQGYGEDKEPLDKQMFEDVMAEHAKKTVTLEKHTHIDGPKQATIHPCEHANVMKKMIDVMMENGKEPTVDSYMFIFLKFLSSVIPTIQYDYTTDIEL</sequence>
<comment type="caution">
    <text evidence="9">The sequence shown here is derived from an EMBL/GenBank/DDBJ whole genome shotgun (WGS) entry which is preliminary data.</text>
</comment>
<keyword evidence="7" id="KW-0072">Autophagy</keyword>
<evidence type="ECO:0000256" key="4">
    <source>
        <dbReference type="ARBA" id="ARBA00022490"/>
    </source>
</evidence>
<feature type="region of interest" description="Disordered" evidence="8">
    <location>
        <begin position="118"/>
        <end position="165"/>
    </location>
</feature>
<evidence type="ECO:0000313" key="10">
    <source>
        <dbReference type="Proteomes" id="UP001295684"/>
    </source>
</evidence>
<keyword evidence="3" id="KW-0813">Transport</keyword>
<protein>
    <recommendedName>
        <fullName evidence="11">Autophagy-related protein 3</fullName>
    </recommendedName>
</protein>
<gene>
    <name evidence="9" type="ORF">ECRASSUSDP1_LOCUS18629</name>
</gene>
<evidence type="ECO:0000256" key="6">
    <source>
        <dbReference type="ARBA" id="ARBA00022927"/>
    </source>
</evidence>
<name>A0AAD1XQL7_EUPCR</name>
<dbReference type="PANTHER" id="PTHR12866">
    <property type="entry name" value="UBIQUITIN-LIKE-CONJUGATING ENZYME ATG3"/>
    <property type="match status" value="1"/>
</dbReference>
<feature type="compositionally biased region" description="Acidic residues" evidence="8">
    <location>
        <begin position="156"/>
        <end position="165"/>
    </location>
</feature>
<dbReference type="Proteomes" id="UP001295684">
    <property type="component" value="Unassembled WGS sequence"/>
</dbReference>
<evidence type="ECO:0000256" key="3">
    <source>
        <dbReference type="ARBA" id="ARBA00022448"/>
    </source>
</evidence>
<dbReference type="Gene3D" id="3.30.1460.50">
    <property type="match status" value="1"/>
</dbReference>
<dbReference type="GO" id="GO:0005829">
    <property type="term" value="C:cytosol"/>
    <property type="evidence" value="ECO:0007669"/>
    <property type="project" value="TreeGrafter"/>
</dbReference>
<evidence type="ECO:0000256" key="8">
    <source>
        <dbReference type="SAM" id="MobiDB-lite"/>
    </source>
</evidence>
<dbReference type="GO" id="GO:0015031">
    <property type="term" value="P:protein transport"/>
    <property type="evidence" value="ECO:0007669"/>
    <property type="project" value="UniProtKB-KW"/>
</dbReference>
<feature type="compositionally biased region" description="Basic and acidic residues" evidence="8">
    <location>
        <begin position="118"/>
        <end position="127"/>
    </location>
</feature>